<evidence type="ECO:0000313" key="3">
    <source>
        <dbReference type="Proteomes" id="UP000674425"/>
    </source>
</evidence>
<reference evidence="2 3" key="1">
    <citation type="submission" date="2021-02" db="EMBL/GenBank/DDBJ databases">
        <authorList>
            <person name="Vanwijnsberghe S."/>
        </authorList>
    </citation>
    <scope>NUCLEOTIDE SEQUENCE [LARGE SCALE GENOMIC DNA]</scope>
    <source>
        <strain evidence="2 3">R-69658</strain>
    </source>
</reference>
<proteinExistence type="predicted"/>
<dbReference type="Proteomes" id="UP000674425">
    <property type="component" value="Unassembled WGS sequence"/>
</dbReference>
<evidence type="ECO:0000256" key="1">
    <source>
        <dbReference type="SAM" id="MobiDB-lite"/>
    </source>
</evidence>
<sequence>MNKSLFRHDRLPSVLGLLRLLGIRPVRTNESGYPQVDAPIPGEGRLSTSIHVERST</sequence>
<gene>
    <name evidence="2" type="ORF">R69658_05658</name>
</gene>
<name>A0ABN7MMK8_9BURK</name>
<comment type="caution">
    <text evidence="2">The sequence shown here is derived from an EMBL/GenBank/DDBJ whole genome shotgun (WGS) entry which is preliminary data.</text>
</comment>
<keyword evidence="3" id="KW-1185">Reference proteome</keyword>
<feature type="region of interest" description="Disordered" evidence="1">
    <location>
        <begin position="31"/>
        <end position="56"/>
    </location>
</feature>
<protein>
    <submittedName>
        <fullName evidence="2">Uncharacterized protein</fullName>
    </submittedName>
</protein>
<accession>A0ABN7MMK8</accession>
<dbReference type="EMBL" id="CAJNAU010000068">
    <property type="protein sequence ID" value="CAE6816664.1"/>
    <property type="molecule type" value="Genomic_DNA"/>
</dbReference>
<organism evidence="2 3">
    <name type="scientific">Paraburkholderia aspalathi</name>
    <dbReference type="NCBI Taxonomy" id="1324617"/>
    <lineage>
        <taxon>Bacteria</taxon>
        <taxon>Pseudomonadati</taxon>
        <taxon>Pseudomonadota</taxon>
        <taxon>Betaproteobacteria</taxon>
        <taxon>Burkholderiales</taxon>
        <taxon>Burkholderiaceae</taxon>
        <taxon>Paraburkholderia</taxon>
    </lineage>
</organism>
<evidence type="ECO:0000313" key="2">
    <source>
        <dbReference type="EMBL" id="CAE6816664.1"/>
    </source>
</evidence>